<reference evidence="5 6" key="1">
    <citation type="submission" date="2023-05" db="EMBL/GenBank/DDBJ databases">
        <title>Novel species of genus Flectobacillus isolated from stream in China.</title>
        <authorList>
            <person name="Lu H."/>
        </authorList>
    </citation>
    <scope>NUCLEOTIDE SEQUENCE [LARGE SCALE GENOMIC DNA]</scope>
    <source>
        <strain evidence="5 6">KCTC 42575</strain>
    </source>
</reference>
<dbReference type="SMART" id="SM00935">
    <property type="entry name" value="OmpH"/>
    <property type="match status" value="1"/>
</dbReference>
<evidence type="ECO:0000313" key="5">
    <source>
        <dbReference type="EMBL" id="MDI9860141.1"/>
    </source>
</evidence>
<evidence type="ECO:0000256" key="3">
    <source>
        <dbReference type="SAM" id="Coils"/>
    </source>
</evidence>
<dbReference type="EMBL" id="JASHIF010000010">
    <property type="protein sequence ID" value="MDI9860141.1"/>
    <property type="molecule type" value="Genomic_DNA"/>
</dbReference>
<dbReference type="PANTHER" id="PTHR35089">
    <property type="entry name" value="CHAPERONE PROTEIN SKP"/>
    <property type="match status" value="1"/>
</dbReference>
<dbReference type="Gene3D" id="3.30.910.20">
    <property type="entry name" value="Skp domain"/>
    <property type="match status" value="1"/>
</dbReference>
<comment type="similarity">
    <text evidence="1">Belongs to the Skp family.</text>
</comment>
<feature type="chain" id="PRO_5047295583" evidence="4">
    <location>
        <begin position="21"/>
        <end position="200"/>
    </location>
</feature>
<organism evidence="5 6">
    <name type="scientific">Flectobacillus roseus</name>
    <dbReference type="NCBI Taxonomy" id="502259"/>
    <lineage>
        <taxon>Bacteria</taxon>
        <taxon>Pseudomonadati</taxon>
        <taxon>Bacteroidota</taxon>
        <taxon>Cytophagia</taxon>
        <taxon>Cytophagales</taxon>
        <taxon>Flectobacillaceae</taxon>
        <taxon>Flectobacillus</taxon>
    </lineage>
</organism>
<accession>A0ABT6YAA6</accession>
<comment type="caution">
    <text evidence="5">The sequence shown here is derived from an EMBL/GenBank/DDBJ whole genome shotgun (WGS) entry which is preliminary data.</text>
</comment>
<evidence type="ECO:0000256" key="1">
    <source>
        <dbReference type="ARBA" id="ARBA00009091"/>
    </source>
</evidence>
<feature type="signal peptide" evidence="4">
    <location>
        <begin position="1"/>
        <end position="20"/>
    </location>
</feature>
<dbReference type="PANTHER" id="PTHR35089:SF1">
    <property type="entry name" value="CHAPERONE PROTEIN SKP"/>
    <property type="match status" value="1"/>
</dbReference>
<sequence length="200" mass="22137">MKKLSLILCGGLAIATTLFSCNKGEEKASTASSSSAAISVDGKKVVFVNTDSLLTNYQFYKDAQKEFENKGYRLQVDLGQRERALQTEGAAIQQRAQAMTQAELQAADMMLRKKAGELQQYSQQKQAALAQEQAKKQEELYSNIREYIKKHNAENKYEFVLGYSSNGGGILYADNAVDVTQQIIDGLNKEYAEKKGAAKK</sequence>
<proteinExistence type="inferred from homology"/>
<gene>
    <name evidence="5" type="ORF">QM524_13055</name>
</gene>
<protein>
    <submittedName>
        <fullName evidence="5">OmpH family outer membrane protein</fullName>
    </submittedName>
</protein>
<evidence type="ECO:0000313" key="6">
    <source>
        <dbReference type="Proteomes" id="UP001236507"/>
    </source>
</evidence>
<keyword evidence="2 4" id="KW-0732">Signal</keyword>
<dbReference type="RefSeq" id="WP_095160985.1">
    <property type="nucleotide sequence ID" value="NZ_JASHIF010000010.1"/>
</dbReference>
<dbReference type="PROSITE" id="PS51257">
    <property type="entry name" value="PROKAR_LIPOPROTEIN"/>
    <property type="match status" value="1"/>
</dbReference>
<dbReference type="InterPro" id="IPR024930">
    <property type="entry name" value="Skp_dom_sf"/>
</dbReference>
<dbReference type="Proteomes" id="UP001236507">
    <property type="component" value="Unassembled WGS sequence"/>
</dbReference>
<evidence type="ECO:0000256" key="4">
    <source>
        <dbReference type="SAM" id="SignalP"/>
    </source>
</evidence>
<name>A0ABT6YAA6_9BACT</name>
<dbReference type="SUPFAM" id="SSF111384">
    <property type="entry name" value="OmpH-like"/>
    <property type="match status" value="1"/>
</dbReference>
<dbReference type="InterPro" id="IPR005632">
    <property type="entry name" value="Chaperone_Skp"/>
</dbReference>
<feature type="coiled-coil region" evidence="3">
    <location>
        <begin position="111"/>
        <end position="138"/>
    </location>
</feature>
<evidence type="ECO:0000256" key="2">
    <source>
        <dbReference type="ARBA" id="ARBA00022729"/>
    </source>
</evidence>
<keyword evidence="3" id="KW-0175">Coiled coil</keyword>
<dbReference type="Pfam" id="PF03938">
    <property type="entry name" value="OmpH"/>
    <property type="match status" value="1"/>
</dbReference>
<keyword evidence="6" id="KW-1185">Reference proteome</keyword>